<comment type="caution">
    <text evidence="1">The sequence shown here is derived from an EMBL/GenBank/DDBJ whole genome shotgun (WGS) entry which is preliminary data.</text>
</comment>
<sequence length="362" mass="41308">MALVPDALQQLRTFAKRRLAHPHGQQLCHYLDGVAWEEALQDSLLVPEDMSLGFYTPFWADYTEAQRLALNHWVYILKYYRISDGERFVITTNECVADFLQGVDPEVAGLLRLEAAEERDHIAAFERVRAGIVRHHGFEGVRMPVKPLRALVTSPRTLHFLLRHFGADFIVTYYLGRGLVNHMGKAFETKVADLDIGHPAFKGISRFHTVDENRHMAVSRMMAACTYALVSRRSEASPLYEVLNQNLREAVVGYTLSDRLTKEQERAMSRLVLPQMRALRDVPTQRLEATIDAHFTGLSGMERAKNTYMPRFNQRLLDQACLSPKEKRDLFELVCSLQGNLRFFPEGYVPGAEVPAMSLEET</sequence>
<dbReference type="EMBL" id="JMCB01000015">
    <property type="protein sequence ID" value="KFE63998.1"/>
    <property type="molecule type" value="Genomic_DNA"/>
</dbReference>
<dbReference type="Proteomes" id="UP000028725">
    <property type="component" value="Unassembled WGS sequence"/>
</dbReference>
<evidence type="ECO:0000313" key="1">
    <source>
        <dbReference type="EMBL" id="KFE63998.1"/>
    </source>
</evidence>
<dbReference type="RefSeq" id="WP_044195185.1">
    <property type="nucleotide sequence ID" value="NZ_JMCB01000015.1"/>
</dbReference>
<dbReference type="OrthoDB" id="420754at2"/>
<name>A0A085W8I5_9BACT</name>
<evidence type="ECO:0008006" key="3">
    <source>
        <dbReference type="Google" id="ProtNLM"/>
    </source>
</evidence>
<evidence type="ECO:0000313" key="2">
    <source>
        <dbReference type="Proteomes" id="UP000028725"/>
    </source>
</evidence>
<keyword evidence="2" id="KW-1185">Reference proteome</keyword>
<protein>
    <recommendedName>
        <fullName evidence="3">Diiron oxygenase</fullName>
    </recommendedName>
</protein>
<dbReference type="AlphaFoldDB" id="A0A085W8I5"/>
<accession>A0A085W8I5</accession>
<proteinExistence type="predicted"/>
<organism evidence="1 2">
    <name type="scientific">Hyalangium minutum</name>
    <dbReference type="NCBI Taxonomy" id="394096"/>
    <lineage>
        <taxon>Bacteria</taxon>
        <taxon>Pseudomonadati</taxon>
        <taxon>Myxococcota</taxon>
        <taxon>Myxococcia</taxon>
        <taxon>Myxococcales</taxon>
        <taxon>Cystobacterineae</taxon>
        <taxon>Archangiaceae</taxon>
        <taxon>Hyalangium</taxon>
    </lineage>
</organism>
<reference evidence="1 2" key="1">
    <citation type="submission" date="2014-04" db="EMBL/GenBank/DDBJ databases">
        <title>Genome assembly of Hyalangium minutum DSM 14724.</title>
        <authorList>
            <person name="Sharma G."/>
            <person name="Subramanian S."/>
        </authorList>
    </citation>
    <scope>NUCLEOTIDE SEQUENCE [LARGE SCALE GENOMIC DNA]</scope>
    <source>
        <strain evidence="1 2">DSM 14724</strain>
    </source>
</reference>
<gene>
    <name evidence="1" type="ORF">DB31_2410</name>
</gene>